<reference evidence="3 4" key="1">
    <citation type="submission" date="2021-05" db="EMBL/GenBank/DDBJ databases">
        <title>Bacteria Genome sequencing.</title>
        <authorList>
            <person name="Takabe Y."/>
            <person name="Nakajima Y."/>
            <person name="Suzuki S."/>
            <person name="Shiozaki T."/>
        </authorList>
    </citation>
    <scope>NUCLEOTIDE SEQUENCE [LARGE SCALE GENOMIC DNA]</scope>
    <source>
        <strain evidence="3 4">AI_62</strain>
    </source>
</reference>
<keyword evidence="2" id="KW-0472">Membrane</keyword>
<keyword evidence="4" id="KW-1185">Reference proteome</keyword>
<feature type="region of interest" description="Disordered" evidence="1">
    <location>
        <begin position="282"/>
        <end position="301"/>
    </location>
</feature>
<dbReference type="Gene3D" id="3.40.190.10">
    <property type="entry name" value="Periplasmic binding protein-like II"/>
    <property type="match status" value="1"/>
</dbReference>
<feature type="transmembrane region" description="Helical" evidence="2">
    <location>
        <begin position="6"/>
        <end position="24"/>
    </location>
</feature>
<evidence type="ECO:0000256" key="2">
    <source>
        <dbReference type="SAM" id="Phobius"/>
    </source>
</evidence>
<dbReference type="RefSeq" id="WP_220748920.1">
    <property type="nucleotide sequence ID" value="NZ_BPFH01000003.1"/>
</dbReference>
<dbReference type="EMBL" id="BPFH01000003">
    <property type="protein sequence ID" value="GIT95428.1"/>
    <property type="molecule type" value="Genomic_DNA"/>
</dbReference>
<organism evidence="3 4">
    <name type="scientific">Jannaschia pagri</name>
    <dbReference type="NCBI Taxonomy" id="2829797"/>
    <lineage>
        <taxon>Bacteria</taxon>
        <taxon>Pseudomonadati</taxon>
        <taxon>Pseudomonadota</taxon>
        <taxon>Alphaproteobacteria</taxon>
        <taxon>Rhodobacterales</taxon>
        <taxon>Roseobacteraceae</taxon>
        <taxon>Jannaschia</taxon>
    </lineage>
</organism>
<keyword evidence="2" id="KW-0812">Transmembrane</keyword>
<gene>
    <name evidence="3" type="ORF">JANAI62_20510</name>
</gene>
<name>A0ABQ4NLY8_9RHOB</name>
<evidence type="ECO:0000256" key="1">
    <source>
        <dbReference type="SAM" id="MobiDB-lite"/>
    </source>
</evidence>
<feature type="transmembrane region" description="Helical" evidence="2">
    <location>
        <begin position="185"/>
        <end position="207"/>
    </location>
</feature>
<evidence type="ECO:0000313" key="3">
    <source>
        <dbReference type="EMBL" id="GIT95428.1"/>
    </source>
</evidence>
<dbReference type="SUPFAM" id="SSF53850">
    <property type="entry name" value="Periplasmic binding protein-like II"/>
    <property type="match status" value="1"/>
</dbReference>
<accession>A0ABQ4NLY8</accession>
<comment type="caution">
    <text evidence="3">The sequence shown here is derived from an EMBL/GenBank/DDBJ whole genome shotgun (WGS) entry which is preliminary data.</text>
</comment>
<evidence type="ECO:0008006" key="5">
    <source>
        <dbReference type="Google" id="ProtNLM"/>
    </source>
</evidence>
<dbReference type="Proteomes" id="UP000786693">
    <property type="component" value="Unassembled WGS sequence"/>
</dbReference>
<evidence type="ECO:0000313" key="4">
    <source>
        <dbReference type="Proteomes" id="UP000786693"/>
    </source>
</evidence>
<sequence>MNSLRLVLYFVIVGAVLALTTLAIRDLIPPKTVRFAAGIQDGGYWRYAERYRDILARDGIVLDLVATAGSVENADLLDRRAVDVGFLQGAFALSPPLPPTETRLLSLVARLVAAPDLHPALVDRLVEAAVEVHGQGDLLSAEGTYPSVENTSLPVHHYVRDRLMNGPSNLAPYLPYWATAQIERLAILLLPIIFLLLPLLRTLPGLYRWGIRSRVFRHYARILEIDDALDGLADAARFRELDRELRGLDRKIAALKLPLAYADYAYNARLHIELLRRKIEREGPTDSGRHGNGGSAPLPGP</sequence>
<proteinExistence type="predicted"/>
<protein>
    <recommendedName>
        <fullName evidence="5">C4-dicarboxylate ABC transporter substrate-binding protein</fullName>
    </recommendedName>
</protein>
<keyword evidence="2" id="KW-1133">Transmembrane helix</keyword>